<evidence type="ECO:0000313" key="2">
    <source>
        <dbReference type="EMBL" id="CAK9008869.1"/>
    </source>
</evidence>
<dbReference type="Proteomes" id="UP001642484">
    <property type="component" value="Unassembled WGS sequence"/>
</dbReference>
<dbReference type="SMART" id="SM00028">
    <property type="entry name" value="TPR"/>
    <property type="match status" value="3"/>
</dbReference>
<dbReference type="InterPro" id="IPR016024">
    <property type="entry name" value="ARM-type_fold"/>
</dbReference>
<accession>A0ABP0J3D7</accession>
<dbReference type="InterPro" id="IPR011989">
    <property type="entry name" value="ARM-like"/>
</dbReference>
<keyword evidence="3" id="KW-1185">Reference proteome</keyword>
<feature type="compositionally biased region" description="Basic and acidic residues" evidence="1">
    <location>
        <begin position="353"/>
        <end position="362"/>
    </location>
</feature>
<comment type="caution">
    <text evidence="2">The sequence shown here is derived from an EMBL/GenBank/DDBJ whole genome shotgun (WGS) entry which is preliminary data.</text>
</comment>
<dbReference type="InterPro" id="IPR043195">
    <property type="entry name" value="TTC12"/>
</dbReference>
<reference evidence="2 3" key="1">
    <citation type="submission" date="2024-02" db="EMBL/GenBank/DDBJ databases">
        <authorList>
            <person name="Chen Y."/>
            <person name="Shah S."/>
            <person name="Dougan E. K."/>
            <person name="Thang M."/>
            <person name="Chan C."/>
        </authorList>
    </citation>
    <scope>NUCLEOTIDE SEQUENCE [LARGE SCALE GENOMIC DNA]</scope>
</reference>
<dbReference type="InterPro" id="IPR019734">
    <property type="entry name" value="TPR_rpt"/>
</dbReference>
<name>A0ABP0J3D7_9DINO</name>
<evidence type="ECO:0000256" key="1">
    <source>
        <dbReference type="SAM" id="MobiDB-lite"/>
    </source>
</evidence>
<organism evidence="2 3">
    <name type="scientific">Durusdinium trenchii</name>
    <dbReference type="NCBI Taxonomy" id="1381693"/>
    <lineage>
        <taxon>Eukaryota</taxon>
        <taxon>Sar</taxon>
        <taxon>Alveolata</taxon>
        <taxon>Dinophyceae</taxon>
        <taxon>Suessiales</taxon>
        <taxon>Symbiodiniaceae</taxon>
        <taxon>Durusdinium</taxon>
    </lineage>
</organism>
<dbReference type="PANTHER" id="PTHR46540">
    <property type="entry name" value="TETRATRICOPEPTIDE REPEAT PROTEIN 12"/>
    <property type="match status" value="1"/>
</dbReference>
<dbReference type="PANTHER" id="PTHR46540:SF1">
    <property type="entry name" value="TETRATRICOPEPTIDE REPEAT PROTEIN 12"/>
    <property type="match status" value="1"/>
</dbReference>
<evidence type="ECO:0008006" key="4">
    <source>
        <dbReference type="Google" id="ProtNLM"/>
    </source>
</evidence>
<dbReference type="Gene3D" id="1.25.40.10">
    <property type="entry name" value="Tetratricopeptide repeat domain"/>
    <property type="match status" value="1"/>
</dbReference>
<dbReference type="SUPFAM" id="SSF48452">
    <property type="entry name" value="TPR-like"/>
    <property type="match status" value="1"/>
</dbReference>
<evidence type="ECO:0000313" key="3">
    <source>
        <dbReference type="Proteomes" id="UP001642484"/>
    </source>
</evidence>
<proteinExistence type="predicted"/>
<dbReference type="Gene3D" id="1.25.10.10">
    <property type="entry name" value="Leucine-rich Repeat Variant"/>
    <property type="match status" value="1"/>
</dbReference>
<dbReference type="SUPFAM" id="SSF48371">
    <property type="entry name" value="ARM repeat"/>
    <property type="match status" value="1"/>
</dbReference>
<sequence length="741" mass="83411">MAPVPEDLVSKLGSKNNKEIDEWTNQVEEVTSQIRGIIDGTITDFEAFDQQLALKERAKQIRQEELLQRKQRLLLYGNEGKGEGTKYKWWCKRCFVEYTIDLPEGQCTRCRQADQLMSQEARRQELMGKLEVFKEEKAKHKWRKDKWNRWKKSQALLGKSRFINYKAWEYWEPDTDSEEEGDPIVPRDNPEFLAMEADLKERKRKQSEKAITAEKCRQRGNQCMSEGDYVGAIENYDEGLEYRRDCKALWTNKALAELKVFRWHDAVASCNKVIEYAEIFEEGFAKSADACFKAFTRRATALRGLHRWEDAVNDLEDALSIYPKSKEALDLLEKTRQACLEAKKAQRSQESPEPPRPEETGTVRVEIEESFEDRAKKAADKLELGVEAMEEVMKGLTMESPMEISPLVPQIVEVLRPHLRPMDLRLCGKTAGALCNLLRLKPEEALVLDWRFVLPAGAVLVLVQAVQMTSGLGPATPQLLGALVNLAVARPTALVEMQHLGTLQVVIPLIDPEAYGSNSADKVISTRACLVSSRLLGAFPDGLSLDQEAELLFRLSQILTKVSIPEIQADVAQFSSVEKTPTLEAMDPPLRVLVTLLTKAPGALDRFVSGTSLKTGDCSISFSGLMGKVFEFIRVLQPASHVALDEESSTPSRLRGNLALLVSLLSDRQASENADLDLSMVVPVLVEMLRKERGSAQHNLGVSVTKLAQNPRYRDQVRELNGLESLHQIQFRGARDCTSIP</sequence>
<gene>
    <name evidence="2" type="ORF">CCMP2556_LOCUS9419</name>
</gene>
<protein>
    <recommendedName>
        <fullName evidence="4">Protein unc-45 homolog B</fullName>
    </recommendedName>
</protein>
<dbReference type="InterPro" id="IPR011990">
    <property type="entry name" value="TPR-like_helical_dom_sf"/>
</dbReference>
<feature type="region of interest" description="Disordered" evidence="1">
    <location>
        <begin position="342"/>
        <end position="362"/>
    </location>
</feature>
<dbReference type="EMBL" id="CAXAMN010004380">
    <property type="protein sequence ID" value="CAK9008869.1"/>
    <property type="molecule type" value="Genomic_DNA"/>
</dbReference>